<keyword evidence="4 6" id="KW-0472">Membrane</keyword>
<dbReference type="InterPro" id="IPR007343">
    <property type="entry name" value="Uncharacterised_pept_Zn_put"/>
</dbReference>
<evidence type="ECO:0000256" key="3">
    <source>
        <dbReference type="ARBA" id="ARBA00022989"/>
    </source>
</evidence>
<feature type="compositionally biased region" description="Gly residues" evidence="5">
    <location>
        <begin position="51"/>
        <end position="61"/>
    </location>
</feature>
<keyword evidence="2 6" id="KW-0812">Transmembrane</keyword>
<evidence type="ECO:0000256" key="5">
    <source>
        <dbReference type="SAM" id="MobiDB-lite"/>
    </source>
</evidence>
<dbReference type="PANTHER" id="PTHR30168:SF0">
    <property type="entry name" value="INNER MEMBRANE PROTEIN"/>
    <property type="match status" value="1"/>
</dbReference>
<evidence type="ECO:0000256" key="1">
    <source>
        <dbReference type="ARBA" id="ARBA00004167"/>
    </source>
</evidence>
<reference evidence="7" key="2">
    <citation type="journal article" date="2021" name="PeerJ">
        <title>Extensive microbial diversity within the chicken gut microbiome revealed by metagenomics and culture.</title>
        <authorList>
            <person name="Gilroy R."/>
            <person name="Ravi A."/>
            <person name="Getino M."/>
            <person name="Pursley I."/>
            <person name="Horton D.L."/>
            <person name="Alikhan N.F."/>
            <person name="Baker D."/>
            <person name="Gharbi K."/>
            <person name="Hall N."/>
            <person name="Watson M."/>
            <person name="Adriaenssens E.M."/>
            <person name="Foster-Nyarko E."/>
            <person name="Jarju S."/>
            <person name="Secka A."/>
            <person name="Antonio M."/>
            <person name="Oren A."/>
            <person name="Chaudhuri R.R."/>
            <person name="La Ragione R."/>
            <person name="Hildebrand F."/>
            <person name="Pallen M.J."/>
        </authorList>
    </citation>
    <scope>NUCLEOTIDE SEQUENCE</scope>
    <source>
        <strain evidence="7">ChiGjej1B1-24693</strain>
    </source>
</reference>
<dbReference type="AlphaFoldDB" id="A0A9D1KMK9"/>
<evidence type="ECO:0000313" key="7">
    <source>
        <dbReference type="EMBL" id="HIT74388.1"/>
    </source>
</evidence>
<sequence>MSYPQQPSWQPQQPSYGSGQQPSYGSGQQPSYGSGRPPAHQSGFSGPAQSFGGGQTWGGQWGQPSAQPYGQQQAPRPGQYGQQQYGQQQHSQHQHSQHQYQQPQGGHPQQGAYWQQQPGGHRPGTGHPAPGPGQPRGKRNPLATALIVVAGLVVAGIAVLVVIGLATGGPGVKYANEDWVAPEVDTNPDQVPAPSSIGEAEQWTADSAIYGQQFPSPIKCELTPLDQQTATDAELEQQLNDLVGCIMGGWDQTMTAIGVTMPRPSVTVYDETGVQTPCGFQDEPNAMYCGVNQQLYYASHLNEYVGAIKSSRFGHELVIAHEFGHYIQGRLGITTSRMALMEMAGSEQEALRINRRLEAQADCFSALFLKSSSVALGIKQADVDDLNSIMNELGGPDPGKTHPSGPSRVYWGSVGLSTDDIGKCNTFTAPDDTVI</sequence>
<comment type="subcellular location">
    <subcellularLocation>
        <location evidence="1">Membrane</location>
        <topology evidence="1">Single-pass membrane protein</topology>
    </subcellularLocation>
</comment>
<evidence type="ECO:0000256" key="6">
    <source>
        <dbReference type="SAM" id="Phobius"/>
    </source>
</evidence>
<dbReference type="PANTHER" id="PTHR30168">
    <property type="entry name" value="PUTATIVE MEMBRANE PROTEIN YPFJ"/>
    <property type="match status" value="1"/>
</dbReference>
<protein>
    <submittedName>
        <fullName evidence="7">Neutral zinc metallopeptidase</fullName>
    </submittedName>
</protein>
<feature type="region of interest" description="Disordered" evidence="5">
    <location>
        <begin position="1"/>
        <end position="138"/>
    </location>
</feature>
<feature type="compositionally biased region" description="Low complexity" evidence="5">
    <location>
        <begin position="97"/>
        <end position="113"/>
    </location>
</feature>
<comment type="caution">
    <text evidence="7">The sequence shown here is derived from an EMBL/GenBank/DDBJ whole genome shotgun (WGS) entry which is preliminary data.</text>
</comment>
<gene>
    <name evidence="7" type="ORF">IAA98_02245</name>
</gene>
<dbReference type="Proteomes" id="UP000886842">
    <property type="component" value="Unassembled WGS sequence"/>
</dbReference>
<reference evidence="7" key="1">
    <citation type="submission" date="2020-10" db="EMBL/GenBank/DDBJ databases">
        <authorList>
            <person name="Gilroy R."/>
        </authorList>
    </citation>
    <scope>NUCLEOTIDE SEQUENCE</scope>
    <source>
        <strain evidence="7">ChiGjej1B1-24693</strain>
    </source>
</reference>
<dbReference type="Pfam" id="PF04228">
    <property type="entry name" value="Zn_peptidase"/>
    <property type="match status" value="1"/>
</dbReference>
<feature type="compositionally biased region" description="Low complexity" evidence="5">
    <location>
        <begin position="67"/>
        <end position="91"/>
    </location>
</feature>
<evidence type="ECO:0000256" key="4">
    <source>
        <dbReference type="ARBA" id="ARBA00023136"/>
    </source>
</evidence>
<name>A0A9D1KMK9_9ACTN</name>
<feature type="compositionally biased region" description="Low complexity" evidence="5">
    <location>
        <begin position="1"/>
        <end position="38"/>
    </location>
</feature>
<accession>A0A9D1KMK9</accession>
<dbReference type="GO" id="GO:0016020">
    <property type="term" value="C:membrane"/>
    <property type="evidence" value="ECO:0007669"/>
    <property type="project" value="UniProtKB-SubCell"/>
</dbReference>
<organism evidence="7 8">
    <name type="scientific">Candidatus Avipropionibacterium avicola</name>
    <dbReference type="NCBI Taxonomy" id="2840701"/>
    <lineage>
        <taxon>Bacteria</taxon>
        <taxon>Bacillati</taxon>
        <taxon>Actinomycetota</taxon>
        <taxon>Actinomycetes</taxon>
        <taxon>Propionibacteriales</taxon>
        <taxon>Propionibacteriaceae</taxon>
        <taxon>Propionibacteriaceae incertae sedis</taxon>
        <taxon>Candidatus Avipropionibacterium</taxon>
    </lineage>
</organism>
<keyword evidence="3 6" id="KW-1133">Transmembrane helix</keyword>
<evidence type="ECO:0000313" key="8">
    <source>
        <dbReference type="Proteomes" id="UP000886842"/>
    </source>
</evidence>
<proteinExistence type="predicted"/>
<dbReference type="EMBL" id="DVLP01000066">
    <property type="protein sequence ID" value="HIT74388.1"/>
    <property type="molecule type" value="Genomic_DNA"/>
</dbReference>
<evidence type="ECO:0000256" key="2">
    <source>
        <dbReference type="ARBA" id="ARBA00022692"/>
    </source>
</evidence>
<feature type="transmembrane region" description="Helical" evidence="6">
    <location>
        <begin position="142"/>
        <end position="166"/>
    </location>
</feature>